<name>A0A6L6Q0A2_9BURK</name>
<evidence type="ECO:0000313" key="3">
    <source>
        <dbReference type="Proteomes" id="UP000484015"/>
    </source>
</evidence>
<evidence type="ECO:0000256" key="1">
    <source>
        <dbReference type="SAM" id="SignalP"/>
    </source>
</evidence>
<organism evidence="2 3">
    <name type="scientific">Pseudoduganella ginsengisoli</name>
    <dbReference type="NCBI Taxonomy" id="1462440"/>
    <lineage>
        <taxon>Bacteria</taxon>
        <taxon>Pseudomonadati</taxon>
        <taxon>Pseudomonadota</taxon>
        <taxon>Betaproteobacteria</taxon>
        <taxon>Burkholderiales</taxon>
        <taxon>Oxalobacteraceae</taxon>
        <taxon>Telluria group</taxon>
        <taxon>Pseudoduganella</taxon>
    </lineage>
</organism>
<dbReference type="Proteomes" id="UP000484015">
    <property type="component" value="Unassembled WGS sequence"/>
</dbReference>
<dbReference type="RefSeq" id="WP_155439632.1">
    <property type="nucleotide sequence ID" value="NZ_WNLA01000008.1"/>
</dbReference>
<gene>
    <name evidence="2" type="ORF">GM668_14310</name>
</gene>
<evidence type="ECO:0000313" key="2">
    <source>
        <dbReference type="EMBL" id="MTW03257.1"/>
    </source>
</evidence>
<accession>A0A6L6Q0A2</accession>
<reference evidence="2 3" key="1">
    <citation type="submission" date="2019-11" db="EMBL/GenBank/DDBJ databases">
        <title>Type strains purchased from KCTC, JCM and DSMZ.</title>
        <authorList>
            <person name="Lu H."/>
        </authorList>
    </citation>
    <scope>NUCLEOTIDE SEQUENCE [LARGE SCALE GENOMIC DNA]</scope>
    <source>
        <strain evidence="2 3">KCTC 42409</strain>
    </source>
</reference>
<dbReference type="AlphaFoldDB" id="A0A6L6Q0A2"/>
<feature type="chain" id="PRO_5026956124" evidence="1">
    <location>
        <begin position="26"/>
        <end position="421"/>
    </location>
</feature>
<keyword evidence="1" id="KW-0732">Signal</keyword>
<keyword evidence="3" id="KW-1185">Reference proteome</keyword>
<proteinExistence type="predicted"/>
<comment type="caution">
    <text evidence="2">The sequence shown here is derived from an EMBL/GenBank/DDBJ whole genome shotgun (WGS) entry which is preliminary data.</text>
</comment>
<dbReference type="OrthoDB" id="7002638at2"/>
<dbReference type="EMBL" id="WNLA01000008">
    <property type="protein sequence ID" value="MTW03257.1"/>
    <property type="molecule type" value="Genomic_DNA"/>
</dbReference>
<feature type="signal peptide" evidence="1">
    <location>
        <begin position="1"/>
        <end position="25"/>
    </location>
</feature>
<protein>
    <submittedName>
        <fullName evidence="2">Uncharacterized protein</fullName>
    </submittedName>
</protein>
<sequence length="421" mass="44926">MSSAALRHTLSALSVAAALAAPASAAVVSYDIGPISYINQLYTMTAPSSYASCKPATTTGTIECYLMESLKRDGIPVNSVTVAPNAAGTAYTVSIDSNDPRAQQYQAAQTTFLDNNHAGQALNGVTACEADQSCWQVQSAQNLKGCPGPWQFWLPLGLPMVSQKAVMMLHYPPYTSFQAYDYLNNATLNRWERMLTTVGVPASQVNLYESIVDIAPIAAPGSGETACLTPGMSEAYFSNASANRNYITPMLTLLANPPVNASKQGTAPVLVFGSEPRQVWQDMYKLKSFNVLDVGTVTMPGDTKPTAYIAANHPIAAVYDTCTSTPNIITMEIQDLTTACFAQAMSADPTANPTAVRDACKAQQSQNQAGICINAKMDMSKYPYWTWDQAKTWCDANNNNPCPSAQAKGAKSAKAGAAKKQ</sequence>